<organism evidence="1 2">
    <name type="scientific">Camellia lanceoleosa</name>
    <dbReference type="NCBI Taxonomy" id="1840588"/>
    <lineage>
        <taxon>Eukaryota</taxon>
        <taxon>Viridiplantae</taxon>
        <taxon>Streptophyta</taxon>
        <taxon>Embryophyta</taxon>
        <taxon>Tracheophyta</taxon>
        <taxon>Spermatophyta</taxon>
        <taxon>Magnoliopsida</taxon>
        <taxon>eudicotyledons</taxon>
        <taxon>Gunneridae</taxon>
        <taxon>Pentapetalae</taxon>
        <taxon>asterids</taxon>
        <taxon>Ericales</taxon>
        <taxon>Theaceae</taxon>
        <taxon>Camellia</taxon>
    </lineage>
</organism>
<reference evidence="1 2" key="1">
    <citation type="journal article" date="2022" name="Plant J.">
        <title>Chromosome-level genome of Camellia lanceoleosa provides a valuable resource for understanding genome evolution and self-incompatibility.</title>
        <authorList>
            <person name="Gong W."/>
            <person name="Xiao S."/>
            <person name="Wang L."/>
            <person name="Liao Z."/>
            <person name="Chang Y."/>
            <person name="Mo W."/>
            <person name="Hu G."/>
            <person name="Li W."/>
            <person name="Zhao G."/>
            <person name="Zhu H."/>
            <person name="Hu X."/>
            <person name="Ji K."/>
            <person name="Xiang X."/>
            <person name="Song Q."/>
            <person name="Yuan D."/>
            <person name="Jin S."/>
            <person name="Zhang L."/>
        </authorList>
    </citation>
    <scope>NUCLEOTIDE SEQUENCE [LARGE SCALE GENOMIC DNA]</scope>
    <source>
        <strain evidence="1">SQ_2022a</strain>
    </source>
</reference>
<comment type="caution">
    <text evidence="1">The sequence shown here is derived from an EMBL/GenBank/DDBJ whole genome shotgun (WGS) entry which is preliminary data.</text>
</comment>
<name>A0ACC0ITK8_9ERIC</name>
<keyword evidence="2" id="KW-1185">Reference proteome</keyword>
<gene>
    <name evidence="1" type="ORF">LOK49_LG02G01814</name>
</gene>
<evidence type="ECO:0000313" key="2">
    <source>
        <dbReference type="Proteomes" id="UP001060215"/>
    </source>
</evidence>
<protein>
    <submittedName>
        <fullName evidence="1">Uncharacterized protein</fullName>
    </submittedName>
</protein>
<dbReference type="Proteomes" id="UP001060215">
    <property type="component" value="Chromosome 3"/>
</dbReference>
<dbReference type="EMBL" id="CM045760">
    <property type="protein sequence ID" value="KAI8028272.1"/>
    <property type="molecule type" value="Genomic_DNA"/>
</dbReference>
<accession>A0ACC0ITK8</accession>
<sequence>MFSLKQQSTPSISSRVLPPMATLSMRSNGHWVKVRLDESHYFFSLRTPKVDDSDSDSDSSDDKGSGKKGSVIDLDNLLNYGLTIASKWQEGLLKEFDEVLEHYSSFSVPKVSENGKKSKVLDVMVVKEIAPEDLESEKKKKLMEEQCAAY</sequence>
<evidence type="ECO:0000313" key="1">
    <source>
        <dbReference type="EMBL" id="KAI8028272.1"/>
    </source>
</evidence>
<proteinExistence type="predicted"/>